<dbReference type="RefSeq" id="XP_013899788.1">
    <property type="nucleotide sequence ID" value="XM_014044334.1"/>
</dbReference>
<feature type="region of interest" description="Disordered" evidence="1">
    <location>
        <begin position="41"/>
        <end position="63"/>
    </location>
</feature>
<protein>
    <submittedName>
        <fullName evidence="2">Uncharacterized protein</fullName>
    </submittedName>
</protein>
<keyword evidence="3" id="KW-1185">Reference proteome</keyword>
<dbReference type="AlphaFoldDB" id="A0A0D2L010"/>
<evidence type="ECO:0000313" key="2">
    <source>
        <dbReference type="EMBL" id="KIZ00769.1"/>
    </source>
</evidence>
<proteinExistence type="predicted"/>
<dbReference type="KEGG" id="mng:MNEG_7196"/>
<feature type="compositionally biased region" description="Polar residues" evidence="1">
    <location>
        <begin position="45"/>
        <end position="63"/>
    </location>
</feature>
<organism evidence="2 3">
    <name type="scientific">Monoraphidium neglectum</name>
    <dbReference type="NCBI Taxonomy" id="145388"/>
    <lineage>
        <taxon>Eukaryota</taxon>
        <taxon>Viridiplantae</taxon>
        <taxon>Chlorophyta</taxon>
        <taxon>core chlorophytes</taxon>
        <taxon>Chlorophyceae</taxon>
        <taxon>CS clade</taxon>
        <taxon>Sphaeropleales</taxon>
        <taxon>Selenastraceae</taxon>
        <taxon>Monoraphidium</taxon>
    </lineage>
</organism>
<feature type="non-terminal residue" evidence="2">
    <location>
        <position position="63"/>
    </location>
</feature>
<accession>A0A0D2L010</accession>
<feature type="region of interest" description="Disordered" evidence="1">
    <location>
        <begin position="1"/>
        <end position="20"/>
    </location>
</feature>
<evidence type="ECO:0000256" key="1">
    <source>
        <dbReference type="SAM" id="MobiDB-lite"/>
    </source>
</evidence>
<gene>
    <name evidence="2" type="ORF">MNEG_7196</name>
</gene>
<feature type="compositionally biased region" description="Polar residues" evidence="1">
    <location>
        <begin position="1"/>
        <end position="12"/>
    </location>
</feature>
<dbReference type="Proteomes" id="UP000054498">
    <property type="component" value="Unassembled WGS sequence"/>
</dbReference>
<dbReference type="EMBL" id="KK101471">
    <property type="protein sequence ID" value="KIZ00769.1"/>
    <property type="molecule type" value="Genomic_DNA"/>
</dbReference>
<dbReference type="GeneID" id="25740072"/>
<sequence length="63" mass="6528">MGSIETQPSFETPASPDGRRLERLVSVGQGGQKGTLRVAFAPLETQGSIGSPTGESGSHMKTL</sequence>
<reference evidence="2 3" key="1">
    <citation type="journal article" date="2013" name="BMC Genomics">
        <title>Reconstruction of the lipid metabolism for the microalga Monoraphidium neglectum from its genome sequence reveals characteristics suitable for biofuel production.</title>
        <authorList>
            <person name="Bogen C."/>
            <person name="Al-Dilaimi A."/>
            <person name="Albersmeier A."/>
            <person name="Wichmann J."/>
            <person name="Grundmann M."/>
            <person name="Rupp O."/>
            <person name="Lauersen K.J."/>
            <person name="Blifernez-Klassen O."/>
            <person name="Kalinowski J."/>
            <person name="Goesmann A."/>
            <person name="Mussgnug J.H."/>
            <person name="Kruse O."/>
        </authorList>
    </citation>
    <scope>NUCLEOTIDE SEQUENCE [LARGE SCALE GENOMIC DNA]</scope>
    <source>
        <strain evidence="2 3">SAG 48.87</strain>
    </source>
</reference>
<evidence type="ECO:0000313" key="3">
    <source>
        <dbReference type="Proteomes" id="UP000054498"/>
    </source>
</evidence>
<name>A0A0D2L010_9CHLO</name>